<dbReference type="GO" id="GO:0005737">
    <property type="term" value="C:cytoplasm"/>
    <property type="evidence" value="ECO:0007669"/>
    <property type="project" value="TreeGrafter"/>
</dbReference>
<reference evidence="3 4" key="2">
    <citation type="submission" date="2018-05" db="EMBL/GenBank/DDBJ databases">
        <authorList>
            <person name="Lanie J.A."/>
            <person name="Ng W.-L."/>
            <person name="Kazmierczak K.M."/>
            <person name="Andrzejewski T.M."/>
            <person name="Davidsen T.M."/>
            <person name="Wayne K.J."/>
            <person name="Tettelin H."/>
            <person name="Glass J.I."/>
            <person name="Rusch D."/>
            <person name="Podicherti R."/>
            <person name="Tsui H.-C.T."/>
            <person name="Winkler M.E."/>
        </authorList>
    </citation>
    <scope>NUCLEOTIDE SEQUENCE [LARGE SCALE GENOMIC DNA]</scope>
    <source>
        <strain evidence="3 4">C305</strain>
    </source>
</reference>
<dbReference type="CDD" id="cd16442">
    <property type="entry name" value="BPL"/>
    <property type="match status" value="1"/>
</dbReference>
<dbReference type="EMBL" id="QFRJ01000003">
    <property type="protein sequence ID" value="PWH86095.1"/>
    <property type="molecule type" value="Genomic_DNA"/>
</dbReference>
<protein>
    <submittedName>
        <fullName evidence="3">Biotin--[acetyl-CoA-carboxylase] ligase</fullName>
    </submittedName>
</protein>
<dbReference type="OrthoDB" id="9807064at2"/>
<dbReference type="InterPro" id="IPR004143">
    <property type="entry name" value="BPL_LPL_catalytic"/>
</dbReference>
<name>A0A2U2XE82_9FLAO</name>
<keyword evidence="4" id="KW-1185">Reference proteome</keyword>
<organism evidence="3 4">
    <name type="scientific">Brumimicrobium oceani</name>
    <dbReference type="NCBI Taxonomy" id="2100725"/>
    <lineage>
        <taxon>Bacteria</taxon>
        <taxon>Pseudomonadati</taxon>
        <taxon>Bacteroidota</taxon>
        <taxon>Flavobacteriia</taxon>
        <taxon>Flavobacteriales</taxon>
        <taxon>Crocinitomicaceae</taxon>
        <taxon>Brumimicrobium</taxon>
    </lineage>
</organism>
<evidence type="ECO:0000313" key="3">
    <source>
        <dbReference type="EMBL" id="PWH86095.1"/>
    </source>
</evidence>
<dbReference type="InterPro" id="IPR045864">
    <property type="entry name" value="aa-tRNA-synth_II/BPL/LPL"/>
</dbReference>
<dbReference type="PANTHER" id="PTHR12835:SF5">
    <property type="entry name" value="BIOTIN--PROTEIN LIGASE"/>
    <property type="match status" value="1"/>
</dbReference>
<gene>
    <name evidence="3" type="ORF">DIT68_05945</name>
</gene>
<reference evidence="3 4" key="1">
    <citation type="submission" date="2018-05" db="EMBL/GenBank/DDBJ databases">
        <title>Brumimicrobium oceani sp. nov., isolated from coastal sediment.</title>
        <authorList>
            <person name="Kou Y."/>
        </authorList>
    </citation>
    <scope>NUCLEOTIDE SEQUENCE [LARGE SCALE GENOMIC DNA]</scope>
    <source>
        <strain evidence="3 4">C305</strain>
    </source>
</reference>
<keyword evidence="1 3" id="KW-0436">Ligase</keyword>
<dbReference type="RefSeq" id="WP_109358904.1">
    <property type="nucleotide sequence ID" value="NZ_QFRJ01000003.1"/>
</dbReference>
<dbReference type="InterPro" id="IPR004408">
    <property type="entry name" value="Biotin_CoA_COase_ligase"/>
</dbReference>
<evidence type="ECO:0000256" key="1">
    <source>
        <dbReference type="ARBA" id="ARBA00022598"/>
    </source>
</evidence>
<dbReference type="PANTHER" id="PTHR12835">
    <property type="entry name" value="BIOTIN PROTEIN LIGASE"/>
    <property type="match status" value="1"/>
</dbReference>
<dbReference type="GO" id="GO:0004077">
    <property type="term" value="F:biotin--[biotin carboxyl-carrier protein] ligase activity"/>
    <property type="evidence" value="ECO:0007669"/>
    <property type="project" value="InterPro"/>
</dbReference>
<evidence type="ECO:0000313" key="4">
    <source>
        <dbReference type="Proteomes" id="UP000245370"/>
    </source>
</evidence>
<evidence type="ECO:0000259" key="2">
    <source>
        <dbReference type="PROSITE" id="PS51733"/>
    </source>
</evidence>
<dbReference type="Proteomes" id="UP000245370">
    <property type="component" value="Unassembled WGS sequence"/>
</dbReference>
<feature type="domain" description="BPL/LPL catalytic" evidence="2">
    <location>
        <begin position="1"/>
        <end position="183"/>
    </location>
</feature>
<dbReference type="NCBIfam" id="TIGR00121">
    <property type="entry name" value="birA_ligase"/>
    <property type="match status" value="1"/>
</dbReference>
<dbReference type="Pfam" id="PF03099">
    <property type="entry name" value="BPL_LplA_LipB"/>
    <property type="match status" value="1"/>
</dbReference>
<comment type="caution">
    <text evidence="3">The sequence shown here is derived from an EMBL/GenBank/DDBJ whole genome shotgun (WGS) entry which is preliminary data.</text>
</comment>
<dbReference type="PROSITE" id="PS51733">
    <property type="entry name" value="BPL_LPL_CATALYTIC"/>
    <property type="match status" value="1"/>
</dbReference>
<dbReference type="AlphaFoldDB" id="A0A2U2XE82"/>
<accession>A0A2U2XE82</accession>
<sequence>MDKPKACIGHKIIFLDRVDSTNNYAAKRFKSGGIDSGSVILTDIQTNGRGQRGREWQSDAFSNLIVSITADLNLWKINSMISLNHLTALAIQSFLLKHTENVKIKWPNDIMIKDKKAVGILIESYITSSQRKSVIGFGANINQQNFEAPRATSLSLATGKFYNPKELIYELIETFNHFIEVYHDRGESWIQELYNQQLWKLKTDHLFKFNDQEQYGKINSTTSSGELVVEFPNGQKSFLNGQVAY</sequence>
<proteinExistence type="predicted"/>
<dbReference type="Gene3D" id="3.30.930.10">
    <property type="entry name" value="Bira Bifunctional Protein, Domain 2"/>
    <property type="match status" value="1"/>
</dbReference>
<dbReference type="SUPFAM" id="SSF55681">
    <property type="entry name" value="Class II aaRS and biotin synthetases"/>
    <property type="match status" value="1"/>
</dbReference>